<reference evidence="2 3" key="1">
    <citation type="journal article" date="2023" name="Int. J. Syst. Evol. Microbiol.">
        <title>Arthrobacter vasquezii sp. nov., isolated from a soil sample from Union Glacier, Antarctica.</title>
        <authorList>
            <person name="Valenzuela-Ibaceta F."/>
            <person name="Carrasco V."/>
            <person name="Lagos-Moraga S."/>
            <person name="Dietz-Vargas C."/>
            <person name="Navarro C.A."/>
            <person name="Perez-Donoso J.M."/>
        </authorList>
    </citation>
    <scope>NUCLEOTIDE SEQUENCE [LARGE SCALE GENOMIC DNA]</scope>
    <source>
        <strain evidence="2 3">EH-1B-1</strain>
    </source>
</reference>
<feature type="transmembrane region" description="Helical" evidence="1">
    <location>
        <begin position="113"/>
        <end position="146"/>
    </location>
</feature>
<feature type="transmembrane region" description="Helical" evidence="1">
    <location>
        <begin position="197"/>
        <end position="216"/>
    </location>
</feature>
<proteinExistence type="predicted"/>
<keyword evidence="1" id="KW-1133">Transmembrane helix</keyword>
<dbReference type="EMBL" id="JAROKN010000087">
    <property type="protein sequence ID" value="MDF9279492.1"/>
    <property type="molecule type" value="Genomic_DNA"/>
</dbReference>
<feature type="transmembrane region" description="Helical" evidence="1">
    <location>
        <begin position="158"/>
        <end position="177"/>
    </location>
</feature>
<keyword evidence="1" id="KW-0472">Membrane</keyword>
<keyword evidence="3" id="KW-1185">Reference proteome</keyword>
<evidence type="ECO:0000313" key="2">
    <source>
        <dbReference type="EMBL" id="MDF9279492.1"/>
    </source>
</evidence>
<dbReference type="Proteomes" id="UP001220456">
    <property type="component" value="Unassembled WGS sequence"/>
</dbReference>
<sequence>MRVELRYTEGCPAAQPLRETTEAILEDLAPQEHITFTRVPAGEGTAAAIFPGSPMLQVDGREIGPVATGQVDGTGSLSGLAVPQESEIRAALGRATVNSPFRLPLRHRRLVLIAALLILFGALLSQLVIGGAVVTLTGLALLAVGFSSNGRRKGPQPYMWAAGFTALVWLLVMTVIWSEVVFRAPILLGATEGTLFWVGLASALGAVVSVAAGTAARHRLRRQLRQKLDQP</sequence>
<dbReference type="RefSeq" id="WP_277359798.1">
    <property type="nucleotide sequence ID" value="NZ_JAROKN010000087.1"/>
</dbReference>
<comment type="caution">
    <text evidence="2">The sequence shown here is derived from an EMBL/GenBank/DDBJ whole genome shotgun (WGS) entry which is preliminary data.</text>
</comment>
<protein>
    <submittedName>
        <fullName evidence="2">Uncharacterized protein</fullName>
    </submittedName>
</protein>
<name>A0ABT6D1T3_9MICC</name>
<evidence type="ECO:0000313" key="3">
    <source>
        <dbReference type="Proteomes" id="UP001220456"/>
    </source>
</evidence>
<evidence type="ECO:0000256" key="1">
    <source>
        <dbReference type="SAM" id="Phobius"/>
    </source>
</evidence>
<keyword evidence="1" id="KW-0812">Transmembrane</keyword>
<gene>
    <name evidence="2" type="ORF">P4U43_17025</name>
</gene>
<accession>A0ABT6D1T3</accession>
<organism evidence="2 3">
    <name type="scientific">Arthrobacter vasquezii</name>
    <dbReference type="NCBI Taxonomy" id="2977629"/>
    <lineage>
        <taxon>Bacteria</taxon>
        <taxon>Bacillati</taxon>
        <taxon>Actinomycetota</taxon>
        <taxon>Actinomycetes</taxon>
        <taxon>Micrococcales</taxon>
        <taxon>Micrococcaceae</taxon>
        <taxon>Arthrobacter</taxon>
    </lineage>
</organism>